<keyword evidence="3" id="KW-1185">Reference proteome</keyword>
<dbReference type="GeneID" id="56898629"/>
<feature type="compositionally biased region" description="Basic and acidic residues" evidence="1">
    <location>
        <begin position="1"/>
        <end position="10"/>
    </location>
</feature>
<dbReference type="OrthoDB" id="917674at2"/>
<evidence type="ECO:0000313" key="2">
    <source>
        <dbReference type="EMBL" id="KMQ64444.1"/>
    </source>
</evidence>
<dbReference type="RefSeq" id="WP_048506359.1">
    <property type="nucleotide sequence ID" value="NZ_LFND01000003.1"/>
</dbReference>
<sequence>MNNAKTDHIGNNKNSRQRKRNQPAPQDCGVRPMDGKTKRCTGNFQGQKEIRTDCHVANGLLNCTFLPKFRQTEMNQVNETSAKLESDFFRSLSRLAEHYKIEPFAKSDNYKFPYNINLAISDIKGKLKKNVLNFHSLRFKKENDKFYVVSEERCDTGATLFYIPVIPLFRMLNDKKRKKTAHLLLSVFSYLYHIADIPYYRQEGSYLYYEYEILKDWIMDDPYEDEEDNRVSEIEIAEWVGDKIEQKIYNRENLTFFDQRIAHFDAKDDFDTNCLILAQKTLAIYREYPDASIFRNASSMFDEDEEYLEDQIIPMEKYISFYADNKGWLAETVFESVNNQFQEYSETQEPALIQCFDGQKNETKDLAFEERLFELLHDLTDLIYDYRQLSDEKQ</sequence>
<reference evidence="2 3" key="1">
    <citation type="journal article" date="2013" name="Int. J. Syst. Evol. Microbiol.">
        <title>Chryseobacterium angstadtii sp. nov., isolated from a newt tank.</title>
        <authorList>
            <person name="Kirk K.E."/>
            <person name="Hoffman J.A."/>
            <person name="Smith K.A."/>
            <person name="Strahan B.L."/>
            <person name="Failor K.C."/>
            <person name="Krebs J.E."/>
            <person name="Gale A.N."/>
            <person name="Do T.D."/>
            <person name="Sontag T.C."/>
            <person name="Batties A.M."/>
            <person name="Mistiszyn K."/>
            <person name="Newman J.D."/>
        </authorList>
    </citation>
    <scope>NUCLEOTIDE SEQUENCE [LARGE SCALE GENOMIC DNA]</scope>
    <source>
        <strain evidence="2 3">KM</strain>
    </source>
</reference>
<gene>
    <name evidence="2" type="ORF">ACM46_09210</name>
</gene>
<dbReference type="AlphaFoldDB" id="A0A0J7IEK9"/>
<evidence type="ECO:0000313" key="3">
    <source>
        <dbReference type="Proteomes" id="UP000036261"/>
    </source>
</evidence>
<dbReference type="STRING" id="558151.ACM46_09210"/>
<protein>
    <submittedName>
        <fullName evidence="2">Uncharacterized protein</fullName>
    </submittedName>
</protein>
<accession>A0A0J7IEK9</accession>
<proteinExistence type="predicted"/>
<comment type="caution">
    <text evidence="2">The sequence shown here is derived from an EMBL/GenBank/DDBJ whole genome shotgun (WGS) entry which is preliminary data.</text>
</comment>
<evidence type="ECO:0000256" key="1">
    <source>
        <dbReference type="SAM" id="MobiDB-lite"/>
    </source>
</evidence>
<feature type="region of interest" description="Disordered" evidence="1">
    <location>
        <begin position="1"/>
        <end position="35"/>
    </location>
</feature>
<name>A0A0J7IEK9_9FLAO</name>
<dbReference type="EMBL" id="LFND01000003">
    <property type="protein sequence ID" value="KMQ64444.1"/>
    <property type="molecule type" value="Genomic_DNA"/>
</dbReference>
<dbReference type="PATRIC" id="fig|558151.6.peg.1930"/>
<organism evidence="2 3">
    <name type="scientific">Chryseobacterium angstadtii</name>
    <dbReference type="NCBI Taxonomy" id="558151"/>
    <lineage>
        <taxon>Bacteria</taxon>
        <taxon>Pseudomonadati</taxon>
        <taxon>Bacteroidota</taxon>
        <taxon>Flavobacteriia</taxon>
        <taxon>Flavobacteriales</taxon>
        <taxon>Weeksellaceae</taxon>
        <taxon>Chryseobacterium group</taxon>
        <taxon>Chryseobacterium</taxon>
    </lineage>
</organism>
<dbReference type="Proteomes" id="UP000036261">
    <property type="component" value="Unassembled WGS sequence"/>
</dbReference>